<dbReference type="OrthoDB" id="9785707at2"/>
<dbReference type="InterPro" id="IPR057666">
    <property type="entry name" value="DrpA_SLOG"/>
</dbReference>
<dbReference type="Gene3D" id="3.40.50.450">
    <property type="match status" value="1"/>
</dbReference>
<comment type="similarity">
    <text evidence="1">Belongs to the DprA/Smf family.</text>
</comment>
<dbReference type="Proteomes" id="UP000036168">
    <property type="component" value="Unassembled WGS sequence"/>
</dbReference>
<organism evidence="3 5">
    <name type="scientific">Bacillus glycinifermentans</name>
    <dbReference type="NCBI Taxonomy" id="1664069"/>
    <lineage>
        <taxon>Bacteria</taxon>
        <taxon>Bacillati</taxon>
        <taxon>Bacillota</taxon>
        <taxon>Bacilli</taxon>
        <taxon>Bacillales</taxon>
        <taxon>Bacillaceae</taxon>
        <taxon>Bacillus</taxon>
    </lineage>
</organism>
<dbReference type="EMBL" id="LECW02000015">
    <property type="protein sequence ID" value="KRT93834.1"/>
    <property type="molecule type" value="Genomic_DNA"/>
</dbReference>
<accession>A0A0T6BQQ5</accession>
<proteinExistence type="inferred from homology"/>
<dbReference type="STRING" id="1664069.BGLY_1826"/>
<dbReference type="InterPro" id="IPR003488">
    <property type="entry name" value="DprA"/>
</dbReference>
<comment type="caution">
    <text evidence="3">The sequence shown here is derived from an EMBL/GenBank/DDBJ whole genome shotgun (WGS) entry which is preliminary data.</text>
</comment>
<evidence type="ECO:0000313" key="3">
    <source>
        <dbReference type="EMBL" id="KRT93834.1"/>
    </source>
</evidence>
<evidence type="ECO:0000313" key="4">
    <source>
        <dbReference type="EMBL" id="MEC0485276.1"/>
    </source>
</evidence>
<protein>
    <submittedName>
        <fullName evidence="3">DNA repair protein Smf</fullName>
    </submittedName>
    <submittedName>
        <fullName evidence="4">DNA-processing protein DprA</fullName>
    </submittedName>
</protein>
<evidence type="ECO:0000313" key="6">
    <source>
        <dbReference type="Proteomes" id="UP001341297"/>
    </source>
</evidence>
<dbReference type="Pfam" id="PF02481">
    <property type="entry name" value="DNA_processg_A"/>
    <property type="match status" value="1"/>
</dbReference>
<dbReference type="NCBIfam" id="TIGR00732">
    <property type="entry name" value="dprA"/>
    <property type="match status" value="1"/>
</dbReference>
<dbReference type="EMBL" id="JARRTL010000009">
    <property type="protein sequence ID" value="MEC0485276.1"/>
    <property type="molecule type" value="Genomic_DNA"/>
</dbReference>
<gene>
    <name evidence="4" type="primary">dprA</name>
    <name evidence="3" type="ORF">AB447_215870</name>
    <name evidence="4" type="ORF">P8828_10580</name>
</gene>
<reference evidence="3" key="2">
    <citation type="submission" date="2015-10" db="EMBL/GenBank/DDBJ databases">
        <authorList>
            <person name="Gilbert D.G."/>
        </authorList>
    </citation>
    <scope>NUCLEOTIDE SEQUENCE</scope>
    <source>
        <strain evidence="3">GO-13</strain>
    </source>
</reference>
<dbReference type="PANTHER" id="PTHR43022">
    <property type="entry name" value="PROTEIN SMF"/>
    <property type="match status" value="1"/>
</dbReference>
<dbReference type="RefSeq" id="WP_048354624.1">
    <property type="nucleotide sequence ID" value="NZ_CP023481.1"/>
</dbReference>
<keyword evidence="6" id="KW-1185">Reference proteome</keyword>
<evidence type="ECO:0000313" key="5">
    <source>
        <dbReference type="Proteomes" id="UP000036168"/>
    </source>
</evidence>
<evidence type="ECO:0000259" key="2">
    <source>
        <dbReference type="Pfam" id="PF02481"/>
    </source>
</evidence>
<dbReference type="SUPFAM" id="SSF102405">
    <property type="entry name" value="MCP/YpsA-like"/>
    <property type="match status" value="1"/>
</dbReference>
<dbReference type="PANTHER" id="PTHR43022:SF1">
    <property type="entry name" value="PROTEIN SMF"/>
    <property type="match status" value="1"/>
</dbReference>
<sequence length="300" mass="33005">MNDKCGLLILLRLYGNLSPSLLFKWWKEDPSLSLTEEKSHPLKKLSSKSIDVGAIRKLAEKELPNVKRIIASYRENGISVIAISSPEYPPLLKTIHDPPPVLFLKGNKTLLYEKRLIGIVGTRNPSAYGENAASYFARALSKKEWTIVSGLAKGIDGHAHRETIRSKGRTIGVIAGGFNCIYPRENRLLAQQMAESHLLVSEHLPDAKPQKWHFPLRNRLISGLTEGVVVIQGKEKSGSLITAYQALEQGREVFAVPGSIFDENSKGPAGLIQEGAKLVASVDDILGELSGFQARYTESV</sequence>
<dbReference type="Proteomes" id="UP001341297">
    <property type="component" value="Unassembled WGS sequence"/>
</dbReference>
<dbReference type="GO" id="GO:0009294">
    <property type="term" value="P:DNA-mediated transformation"/>
    <property type="evidence" value="ECO:0007669"/>
    <property type="project" value="InterPro"/>
</dbReference>
<feature type="domain" description="Smf/DprA SLOG" evidence="2">
    <location>
        <begin position="80"/>
        <end position="289"/>
    </location>
</feature>
<evidence type="ECO:0000256" key="1">
    <source>
        <dbReference type="ARBA" id="ARBA00006525"/>
    </source>
</evidence>
<reference evidence="3 5" key="1">
    <citation type="journal article" date="2015" name="Int. J. Syst. Evol. Microbiol.">
        <title>Bacillus glycinifermentans sp. nov., isolated from fermented soybean paste.</title>
        <authorList>
            <person name="Kim S.J."/>
            <person name="Dunlap C.A."/>
            <person name="Kwon S.W."/>
            <person name="Rooney A.P."/>
        </authorList>
    </citation>
    <scope>NUCLEOTIDE SEQUENCE [LARGE SCALE GENOMIC DNA]</scope>
    <source>
        <strain evidence="3 5">GO-13</strain>
    </source>
</reference>
<name>A0A0T6BQQ5_9BACI</name>
<dbReference type="AlphaFoldDB" id="A0A0T6BQQ5"/>
<reference evidence="4 6" key="3">
    <citation type="submission" date="2023-03" db="EMBL/GenBank/DDBJ databases">
        <title>Agriculturally important microbes genome sequencing.</title>
        <authorList>
            <person name="Dunlap C."/>
        </authorList>
    </citation>
    <scope>NUCLEOTIDE SEQUENCE [LARGE SCALE GENOMIC DNA]</scope>
    <source>
        <strain evidence="4 6">CBP-3203</strain>
    </source>
</reference>